<feature type="region of interest" description="Disordered" evidence="1">
    <location>
        <begin position="140"/>
        <end position="190"/>
    </location>
</feature>
<protein>
    <submittedName>
        <fullName evidence="2">Uncharacterized protein</fullName>
    </submittedName>
</protein>
<reference evidence="3" key="1">
    <citation type="journal article" date="2009" name="Nature">
        <title>Genome sequence and analysis of the Irish potato famine pathogen Phytophthora infestans.</title>
        <authorList>
            <consortium name="The Broad Institute Genome Sequencing Platform"/>
            <person name="Haas B.J."/>
            <person name="Kamoun S."/>
            <person name="Zody M.C."/>
            <person name="Jiang R.H."/>
            <person name="Handsaker R.E."/>
            <person name="Cano L.M."/>
            <person name="Grabherr M."/>
            <person name="Kodira C.D."/>
            <person name="Raffaele S."/>
            <person name="Torto-Alalibo T."/>
            <person name="Bozkurt T.O."/>
            <person name="Ah-Fong A.M."/>
            <person name="Alvarado L."/>
            <person name="Anderson V.L."/>
            <person name="Armstrong M.R."/>
            <person name="Avrova A."/>
            <person name="Baxter L."/>
            <person name="Beynon J."/>
            <person name="Boevink P.C."/>
            <person name="Bollmann S.R."/>
            <person name="Bos J.I."/>
            <person name="Bulone V."/>
            <person name="Cai G."/>
            <person name="Cakir C."/>
            <person name="Carrington J.C."/>
            <person name="Chawner M."/>
            <person name="Conti L."/>
            <person name="Costanzo S."/>
            <person name="Ewan R."/>
            <person name="Fahlgren N."/>
            <person name="Fischbach M.A."/>
            <person name="Fugelstad J."/>
            <person name="Gilroy E.M."/>
            <person name="Gnerre S."/>
            <person name="Green P.J."/>
            <person name="Grenville-Briggs L.J."/>
            <person name="Griffith J."/>
            <person name="Grunwald N.J."/>
            <person name="Horn K."/>
            <person name="Horner N.R."/>
            <person name="Hu C.H."/>
            <person name="Huitema E."/>
            <person name="Jeong D.H."/>
            <person name="Jones A.M."/>
            <person name="Jones J.D."/>
            <person name="Jones R.W."/>
            <person name="Karlsson E.K."/>
            <person name="Kunjeti S.G."/>
            <person name="Lamour K."/>
            <person name="Liu Z."/>
            <person name="Ma L."/>
            <person name="Maclean D."/>
            <person name="Chibucos M.C."/>
            <person name="McDonald H."/>
            <person name="McWalters J."/>
            <person name="Meijer H.J."/>
            <person name="Morgan W."/>
            <person name="Morris P.F."/>
            <person name="Munro C.A."/>
            <person name="O'Neill K."/>
            <person name="Ospina-Giraldo M."/>
            <person name="Pinzon A."/>
            <person name="Pritchard L."/>
            <person name="Ramsahoye B."/>
            <person name="Ren Q."/>
            <person name="Restrepo S."/>
            <person name="Roy S."/>
            <person name="Sadanandom A."/>
            <person name="Savidor A."/>
            <person name="Schornack S."/>
            <person name="Schwartz D.C."/>
            <person name="Schumann U.D."/>
            <person name="Schwessinger B."/>
            <person name="Seyer L."/>
            <person name="Sharpe T."/>
            <person name="Silvar C."/>
            <person name="Song J."/>
            <person name="Studholme D.J."/>
            <person name="Sykes S."/>
            <person name="Thines M."/>
            <person name="van de Vondervoort P.J."/>
            <person name="Phuntumart V."/>
            <person name="Wawra S."/>
            <person name="Weide R."/>
            <person name="Win J."/>
            <person name="Young C."/>
            <person name="Zhou S."/>
            <person name="Fry W."/>
            <person name="Meyers B.C."/>
            <person name="van West P."/>
            <person name="Ristaino J."/>
            <person name="Govers F."/>
            <person name="Birch P.R."/>
            <person name="Whisson S.C."/>
            <person name="Judelson H.S."/>
            <person name="Nusbaum C."/>
        </authorList>
    </citation>
    <scope>NUCLEOTIDE SEQUENCE [LARGE SCALE GENOMIC DNA]</scope>
    <source>
        <strain evidence="3">T30-4</strain>
    </source>
</reference>
<evidence type="ECO:0000313" key="3">
    <source>
        <dbReference type="Proteomes" id="UP000006643"/>
    </source>
</evidence>
<dbReference type="KEGG" id="pif:PITG_08963"/>
<keyword evidence="3" id="KW-1185">Reference proteome</keyword>
<accession>D0NDL4</accession>
<organism evidence="2 3">
    <name type="scientific">Phytophthora infestans (strain T30-4)</name>
    <name type="common">Potato late blight agent</name>
    <dbReference type="NCBI Taxonomy" id="403677"/>
    <lineage>
        <taxon>Eukaryota</taxon>
        <taxon>Sar</taxon>
        <taxon>Stramenopiles</taxon>
        <taxon>Oomycota</taxon>
        <taxon>Peronosporomycetes</taxon>
        <taxon>Peronosporales</taxon>
        <taxon>Peronosporaceae</taxon>
        <taxon>Phytophthora</taxon>
    </lineage>
</organism>
<gene>
    <name evidence="2" type="ORF">PITG_08963</name>
</gene>
<dbReference type="InParanoid" id="D0NDL4"/>
<evidence type="ECO:0000313" key="2">
    <source>
        <dbReference type="EMBL" id="EEY56171.1"/>
    </source>
</evidence>
<dbReference type="VEuPathDB" id="FungiDB:PITG_08963"/>
<name>D0NDL4_PHYIT</name>
<dbReference type="OrthoDB" id="121788at2759"/>
<sequence length="190" mass="21033">MPKNANICRVLFAALPDHYFKCNYCNKKTLRKYLAATTRAVEKEIANTIPPMFGAIVCKNNQEVSMKSVLKLFDKMVEMFPVTGDYLRPDADIVHHPVSRGAETDLTPEESQGLQPLQLEAVASDPAMVSELGVRVRFESDGRPQRRGLRNRAATIAPEPPARGSAIRPDRRRDSPQPAISARGCSRSAS</sequence>
<dbReference type="PANTHER" id="PTHR40866">
    <property type="entry name" value="BED-TYPE DOMAIN-CONTAINING PROTEIN"/>
    <property type="match status" value="1"/>
</dbReference>
<evidence type="ECO:0000256" key="1">
    <source>
        <dbReference type="SAM" id="MobiDB-lite"/>
    </source>
</evidence>
<dbReference type="RefSeq" id="XP_002903001.1">
    <property type="nucleotide sequence ID" value="XM_002902955.1"/>
</dbReference>
<dbReference type="PANTHER" id="PTHR40866:SF1">
    <property type="entry name" value="BED-TYPE DOMAIN-CONTAINING PROTEIN"/>
    <property type="match status" value="1"/>
</dbReference>
<dbReference type="Proteomes" id="UP000006643">
    <property type="component" value="Unassembled WGS sequence"/>
</dbReference>
<proteinExistence type="predicted"/>
<dbReference type="AlphaFoldDB" id="D0NDL4"/>
<dbReference type="eggNOG" id="ENOG502SP1J">
    <property type="taxonomic scope" value="Eukaryota"/>
</dbReference>
<dbReference type="GeneID" id="9462219"/>
<dbReference type="EMBL" id="DS028133">
    <property type="protein sequence ID" value="EEY56171.1"/>
    <property type="molecule type" value="Genomic_DNA"/>
</dbReference>
<dbReference type="HOGENOM" id="CLU_1430611_0_0_1"/>